<evidence type="ECO:0000313" key="2">
    <source>
        <dbReference type="EMBL" id="GIP51824.1"/>
    </source>
</evidence>
<evidence type="ECO:0000256" key="1">
    <source>
        <dbReference type="SAM" id="Phobius"/>
    </source>
</evidence>
<feature type="transmembrane region" description="Helical" evidence="1">
    <location>
        <begin position="12"/>
        <end position="36"/>
    </location>
</feature>
<accession>A0ABQ4M760</accession>
<keyword evidence="1" id="KW-0812">Transmembrane</keyword>
<dbReference type="Proteomes" id="UP000679992">
    <property type="component" value="Unassembled WGS sequence"/>
</dbReference>
<protein>
    <submittedName>
        <fullName evidence="2">Uncharacterized protein</fullName>
    </submittedName>
</protein>
<proteinExistence type="predicted"/>
<comment type="caution">
    <text evidence="2">The sequence shown here is derived from an EMBL/GenBank/DDBJ whole genome shotgun (WGS) entry which is preliminary data.</text>
</comment>
<evidence type="ECO:0000313" key="3">
    <source>
        <dbReference type="Proteomes" id="UP000679992"/>
    </source>
</evidence>
<organism evidence="2 3">
    <name type="scientific">Paenibacillus vini</name>
    <dbReference type="NCBI Taxonomy" id="1476024"/>
    <lineage>
        <taxon>Bacteria</taxon>
        <taxon>Bacillati</taxon>
        <taxon>Bacillota</taxon>
        <taxon>Bacilli</taxon>
        <taxon>Bacillales</taxon>
        <taxon>Paenibacillaceae</taxon>
        <taxon>Paenibacillus</taxon>
    </lineage>
</organism>
<keyword evidence="3" id="KW-1185">Reference proteome</keyword>
<keyword evidence="1" id="KW-1133">Transmembrane helix</keyword>
<keyword evidence="1" id="KW-0472">Membrane</keyword>
<gene>
    <name evidence="2" type="ORF">J42TS3_08590</name>
</gene>
<dbReference type="RefSeq" id="WP_213653896.1">
    <property type="nucleotide sequence ID" value="NZ_BOSL01000002.1"/>
</dbReference>
<reference evidence="2 3" key="1">
    <citation type="submission" date="2021-03" db="EMBL/GenBank/DDBJ databases">
        <title>Antimicrobial resistance genes in bacteria isolated from Japanese honey, and their potential for conferring macrolide and lincosamide resistance in the American foulbrood pathogen Paenibacillus larvae.</title>
        <authorList>
            <person name="Okamoto M."/>
            <person name="Kumagai M."/>
            <person name="Kanamori H."/>
            <person name="Takamatsu D."/>
        </authorList>
    </citation>
    <scope>NUCLEOTIDE SEQUENCE [LARGE SCALE GENOMIC DNA]</scope>
    <source>
        <strain evidence="2 3">J42TS3</strain>
    </source>
</reference>
<sequence>MKIKMKKLMTEGFYALVIACLYILTGYMLATVYVAVRDLVKAIYHLCIGG</sequence>
<dbReference type="EMBL" id="BOSL01000002">
    <property type="protein sequence ID" value="GIP51824.1"/>
    <property type="molecule type" value="Genomic_DNA"/>
</dbReference>
<name>A0ABQ4M760_9BACL</name>